<dbReference type="InterPro" id="IPR039840">
    <property type="entry name" value="NAA80"/>
</dbReference>
<dbReference type="CDD" id="cd04301">
    <property type="entry name" value="NAT_SF"/>
    <property type="match status" value="1"/>
</dbReference>
<proteinExistence type="predicted"/>
<dbReference type="PROSITE" id="PS51186">
    <property type="entry name" value="GNAT"/>
    <property type="match status" value="1"/>
</dbReference>
<keyword evidence="3" id="KW-1185">Reference proteome</keyword>
<dbReference type="InterPro" id="IPR016181">
    <property type="entry name" value="Acyl_CoA_acyltransferase"/>
</dbReference>
<organism evidence="2 3">
    <name type="scientific">Pseudomonas segetis</name>
    <dbReference type="NCBI Taxonomy" id="298908"/>
    <lineage>
        <taxon>Bacteria</taxon>
        <taxon>Pseudomonadati</taxon>
        <taxon>Pseudomonadota</taxon>
        <taxon>Gammaproteobacteria</taxon>
        <taxon>Pseudomonadales</taxon>
        <taxon>Pseudomonadaceae</taxon>
        <taxon>Pseudomonas</taxon>
    </lineage>
</organism>
<accession>A0A239CFK4</accession>
<sequence>MLRMDWLENQMHHCDTMAERLYRQFSYEYVGQSLAQWQQEFAAGQADGTWKSLIVTEGDQLLGGAALARDDLSSRPDLGPWLACVLVAPEARGQGLAERLIEGICNHARAMGNTSLYLHTHDKSDYYAKRGWSVLEPFEAWGKEQWLMSREL</sequence>
<dbReference type="PANTHER" id="PTHR13538">
    <property type="entry name" value="N-ACETYLTRANSFERASE 6"/>
    <property type="match status" value="1"/>
</dbReference>
<dbReference type="Pfam" id="PF00583">
    <property type="entry name" value="Acetyltransf_1"/>
    <property type="match status" value="1"/>
</dbReference>
<dbReference type="GO" id="GO:1905502">
    <property type="term" value="F:acetyl-CoA binding"/>
    <property type="evidence" value="ECO:0007669"/>
    <property type="project" value="TreeGrafter"/>
</dbReference>
<evidence type="ECO:0000259" key="1">
    <source>
        <dbReference type="PROSITE" id="PS51186"/>
    </source>
</evidence>
<gene>
    <name evidence="2" type="ORF">SAMN05216255_1650</name>
</gene>
<dbReference type="Proteomes" id="UP000242915">
    <property type="component" value="Unassembled WGS sequence"/>
</dbReference>
<keyword evidence="2" id="KW-0808">Transferase</keyword>
<dbReference type="RefSeq" id="WP_089359412.1">
    <property type="nucleotide sequence ID" value="NZ_FZOG01000002.1"/>
</dbReference>
<dbReference type="GO" id="GO:0005737">
    <property type="term" value="C:cytoplasm"/>
    <property type="evidence" value="ECO:0007669"/>
    <property type="project" value="TreeGrafter"/>
</dbReference>
<dbReference type="PANTHER" id="PTHR13538:SF4">
    <property type="entry name" value="N-ALPHA-ACETYLTRANSFERASE 80"/>
    <property type="match status" value="1"/>
</dbReference>
<dbReference type="GO" id="GO:0008080">
    <property type="term" value="F:N-acetyltransferase activity"/>
    <property type="evidence" value="ECO:0007669"/>
    <property type="project" value="InterPro"/>
</dbReference>
<dbReference type="AlphaFoldDB" id="A0A239CFK4"/>
<dbReference type="Gene3D" id="3.40.630.30">
    <property type="match status" value="1"/>
</dbReference>
<protein>
    <submittedName>
        <fullName evidence="2">Acetyltransferase (GNAT) domain-containing protein</fullName>
    </submittedName>
</protein>
<evidence type="ECO:0000313" key="2">
    <source>
        <dbReference type="EMBL" id="SNS18244.1"/>
    </source>
</evidence>
<dbReference type="SUPFAM" id="SSF55729">
    <property type="entry name" value="Acyl-CoA N-acyltransferases (Nat)"/>
    <property type="match status" value="1"/>
</dbReference>
<dbReference type="InterPro" id="IPR000182">
    <property type="entry name" value="GNAT_dom"/>
</dbReference>
<evidence type="ECO:0000313" key="3">
    <source>
        <dbReference type="Proteomes" id="UP000242915"/>
    </source>
</evidence>
<name>A0A239CFK4_9PSED</name>
<dbReference type="EMBL" id="FZOG01000002">
    <property type="protein sequence ID" value="SNS18244.1"/>
    <property type="molecule type" value="Genomic_DNA"/>
</dbReference>
<reference evidence="3" key="1">
    <citation type="submission" date="2017-06" db="EMBL/GenBank/DDBJ databases">
        <authorList>
            <person name="Varghese N."/>
            <person name="Submissions S."/>
        </authorList>
    </citation>
    <scope>NUCLEOTIDE SEQUENCE [LARGE SCALE GENOMIC DNA]</scope>
    <source>
        <strain evidence="3">CIP 108523</strain>
    </source>
</reference>
<feature type="domain" description="N-acetyltransferase" evidence="1">
    <location>
        <begin position="4"/>
        <end position="152"/>
    </location>
</feature>